<dbReference type="Proteomes" id="UP001303001">
    <property type="component" value="Chromosome"/>
</dbReference>
<dbReference type="PANTHER" id="PTHR35526:SF3">
    <property type="entry name" value="ANTI-SIGMA-F FACTOR RSBW"/>
    <property type="match status" value="1"/>
</dbReference>
<dbReference type="EMBL" id="CP134876">
    <property type="protein sequence ID" value="WNM39976.1"/>
    <property type="molecule type" value="Genomic_DNA"/>
</dbReference>
<dbReference type="Pfam" id="PF14417">
    <property type="entry name" value="MEDS"/>
    <property type="match status" value="1"/>
</dbReference>
<dbReference type="NCBIfam" id="NF041045">
    <property type="entry name" value="RsbA_anti_sig"/>
    <property type="match status" value="1"/>
</dbReference>
<sequence>MSGAGGRPRDGRTGVDRSPFPDGGLRHDALFYTDDRDYGAAVGRFVEAGRAAGEPVLVAVPTDRLPLVRPLLDPLDGVDVADMAVLGRNPAAIITTLNDFADRFPGRRVRVVAESLWPGRRPATHRHCVEHEAMINLGLAERPLTVRCLFDRSRLPAAMLVDIARTHPWLVSGGVARPSAGYRPPRAVLRRLARPLPSPPDDAHVEPVRPEGLGALRAAVAAVAEAAGLAAERVDDLRIAVTELASNALTHGAGPAIARCWAASGDLVCEVSGPGELADPLAGRIPPPVTGVRGRGLLLVHRLCDLVDVHVADGVTTVRLHLELPAARLVPAPRSAPDAVQGGFVRPAPL</sequence>
<evidence type="ECO:0000259" key="3">
    <source>
        <dbReference type="Pfam" id="PF13581"/>
    </source>
</evidence>
<feature type="domain" description="MEDS" evidence="4">
    <location>
        <begin position="26"/>
        <end position="168"/>
    </location>
</feature>
<keyword evidence="1" id="KW-0418">Kinase</keyword>
<dbReference type="Gene3D" id="3.30.565.10">
    <property type="entry name" value="Histidine kinase-like ATPase, C-terminal domain"/>
    <property type="match status" value="1"/>
</dbReference>
<dbReference type="InterPro" id="IPR050267">
    <property type="entry name" value="Anti-sigma-factor_SerPK"/>
</dbReference>
<protein>
    <submittedName>
        <fullName evidence="5">Anti-sigma factor RsbA family regulatory protein</fullName>
    </submittedName>
</protein>
<evidence type="ECO:0000313" key="6">
    <source>
        <dbReference type="Proteomes" id="UP001303001"/>
    </source>
</evidence>
<accession>A0ABY9ZXE2</accession>
<dbReference type="CDD" id="cd16936">
    <property type="entry name" value="HATPase_RsbW-like"/>
    <property type="match status" value="1"/>
</dbReference>
<name>A0ABY9ZXE2_9ACTN</name>
<dbReference type="InterPro" id="IPR036890">
    <property type="entry name" value="HATPase_C_sf"/>
</dbReference>
<keyword evidence="1" id="KW-0808">Transferase</keyword>
<dbReference type="SUPFAM" id="SSF55874">
    <property type="entry name" value="ATPase domain of HSP90 chaperone/DNA topoisomerase II/histidine kinase"/>
    <property type="match status" value="1"/>
</dbReference>
<evidence type="ECO:0000256" key="2">
    <source>
        <dbReference type="SAM" id="MobiDB-lite"/>
    </source>
</evidence>
<feature type="region of interest" description="Disordered" evidence="2">
    <location>
        <begin position="1"/>
        <end position="21"/>
    </location>
</feature>
<dbReference type="PANTHER" id="PTHR35526">
    <property type="entry name" value="ANTI-SIGMA-F FACTOR RSBW-RELATED"/>
    <property type="match status" value="1"/>
</dbReference>
<evidence type="ECO:0000313" key="5">
    <source>
        <dbReference type="EMBL" id="WNM39976.1"/>
    </source>
</evidence>
<feature type="domain" description="Histidine kinase/HSP90-like ATPase" evidence="3">
    <location>
        <begin position="208"/>
        <end position="320"/>
    </location>
</feature>
<evidence type="ECO:0000259" key="4">
    <source>
        <dbReference type="Pfam" id="PF14417"/>
    </source>
</evidence>
<gene>
    <name evidence="5" type="ORF">RMN56_01055</name>
</gene>
<keyword evidence="6" id="KW-1185">Reference proteome</keyword>
<dbReference type="InterPro" id="IPR047718">
    <property type="entry name" value="RsbA-like_anti_sig"/>
</dbReference>
<dbReference type="RefSeq" id="WP_313721920.1">
    <property type="nucleotide sequence ID" value="NZ_CP134876.1"/>
</dbReference>
<keyword evidence="1" id="KW-0723">Serine/threonine-protein kinase</keyword>
<organism evidence="5 6">
    <name type="scientific">Micromonospora halotolerans</name>
    <dbReference type="NCBI Taxonomy" id="709879"/>
    <lineage>
        <taxon>Bacteria</taxon>
        <taxon>Bacillati</taxon>
        <taxon>Actinomycetota</taxon>
        <taxon>Actinomycetes</taxon>
        <taxon>Micromonosporales</taxon>
        <taxon>Micromonosporaceae</taxon>
        <taxon>Micromonospora</taxon>
    </lineage>
</organism>
<dbReference type="InterPro" id="IPR003594">
    <property type="entry name" value="HATPase_dom"/>
</dbReference>
<dbReference type="Pfam" id="PF13581">
    <property type="entry name" value="HATPase_c_2"/>
    <property type="match status" value="1"/>
</dbReference>
<reference evidence="5 6" key="1">
    <citation type="submission" date="2023-09" db="EMBL/GenBank/DDBJ databases">
        <title>Micromonospora halotolerans DSM 45598 genome sequence.</title>
        <authorList>
            <person name="Mo P."/>
        </authorList>
    </citation>
    <scope>NUCLEOTIDE SEQUENCE [LARGE SCALE GENOMIC DNA]</scope>
    <source>
        <strain evidence="5 6">DSM 45598</strain>
    </source>
</reference>
<proteinExistence type="predicted"/>
<evidence type="ECO:0000256" key="1">
    <source>
        <dbReference type="ARBA" id="ARBA00022527"/>
    </source>
</evidence>
<dbReference type="InterPro" id="IPR025847">
    <property type="entry name" value="MEDS_domain"/>
</dbReference>